<dbReference type="Gene3D" id="3.30.200.20">
    <property type="entry name" value="Phosphorylase Kinase, domain 1"/>
    <property type="match status" value="1"/>
</dbReference>
<dbReference type="InterPro" id="IPR000719">
    <property type="entry name" value="Prot_kinase_dom"/>
</dbReference>
<feature type="region of interest" description="Disordered" evidence="6">
    <location>
        <begin position="1637"/>
        <end position="1670"/>
    </location>
</feature>
<keyword evidence="7" id="KW-1133">Transmembrane helix</keyword>
<evidence type="ECO:0000256" key="8">
    <source>
        <dbReference type="SAM" id="SignalP"/>
    </source>
</evidence>
<evidence type="ECO:0000259" key="9">
    <source>
        <dbReference type="PROSITE" id="PS50011"/>
    </source>
</evidence>
<dbReference type="InterPro" id="IPR011009">
    <property type="entry name" value="Kinase-like_dom_sf"/>
</dbReference>
<evidence type="ECO:0000256" key="4">
    <source>
        <dbReference type="ARBA" id="ARBA00022840"/>
    </source>
</evidence>
<feature type="compositionally biased region" description="Low complexity" evidence="6">
    <location>
        <begin position="1843"/>
        <end position="1871"/>
    </location>
</feature>
<dbReference type="PANTHER" id="PTHR44329:SF214">
    <property type="entry name" value="PROTEIN KINASE DOMAIN-CONTAINING PROTEIN"/>
    <property type="match status" value="1"/>
</dbReference>
<evidence type="ECO:0000313" key="11">
    <source>
        <dbReference type="Proteomes" id="UP000256970"/>
    </source>
</evidence>
<feature type="compositionally biased region" description="Polar residues" evidence="6">
    <location>
        <begin position="1610"/>
        <end position="1620"/>
    </location>
</feature>
<evidence type="ECO:0000256" key="6">
    <source>
        <dbReference type="SAM" id="MobiDB-lite"/>
    </source>
</evidence>
<dbReference type="EMBL" id="FNXT01001044">
    <property type="protein sequence ID" value="SZX71330.1"/>
    <property type="molecule type" value="Genomic_DNA"/>
</dbReference>
<dbReference type="InterPro" id="IPR008271">
    <property type="entry name" value="Ser/Thr_kinase_AS"/>
</dbReference>
<feature type="region of interest" description="Disordered" evidence="6">
    <location>
        <begin position="467"/>
        <end position="529"/>
    </location>
</feature>
<feature type="region of interest" description="Disordered" evidence="6">
    <location>
        <begin position="550"/>
        <end position="581"/>
    </location>
</feature>
<accession>A0A383W283</accession>
<feature type="compositionally biased region" description="Low complexity" evidence="6">
    <location>
        <begin position="1432"/>
        <end position="1443"/>
    </location>
</feature>
<dbReference type="PROSITE" id="PS00108">
    <property type="entry name" value="PROTEIN_KINASE_ST"/>
    <property type="match status" value="1"/>
</dbReference>
<feature type="region of interest" description="Disordered" evidence="6">
    <location>
        <begin position="692"/>
        <end position="719"/>
    </location>
</feature>
<feature type="domain" description="Protein kinase" evidence="9">
    <location>
        <begin position="1049"/>
        <end position="1401"/>
    </location>
</feature>
<feature type="region of interest" description="Disordered" evidence="6">
    <location>
        <begin position="1570"/>
        <end position="1596"/>
    </location>
</feature>
<feature type="region of interest" description="Disordered" evidence="6">
    <location>
        <begin position="1604"/>
        <end position="1623"/>
    </location>
</feature>
<keyword evidence="7" id="KW-0812">Transmembrane</keyword>
<dbReference type="PROSITE" id="PS50011">
    <property type="entry name" value="PROTEIN_KINASE_DOM"/>
    <property type="match status" value="1"/>
</dbReference>
<dbReference type="InterPro" id="IPR051681">
    <property type="entry name" value="Ser/Thr_Kinases-Pseudokinases"/>
</dbReference>
<evidence type="ECO:0000256" key="3">
    <source>
        <dbReference type="ARBA" id="ARBA00022777"/>
    </source>
</evidence>
<dbReference type="STRING" id="3088.A0A383W283"/>
<feature type="region of interest" description="Disordered" evidence="6">
    <location>
        <begin position="959"/>
        <end position="987"/>
    </location>
</feature>
<evidence type="ECO:0000256" key="5">
    <source>
        <dbReference type="PROSITE-ProRule" id="PRU10141"/>
    </source>
</evidence>
<feature type="compositionally biased region" description="Polar residues" evidence="6">
    <location>
        <begin position="647"/>
        <end position="656"/>
    </location>
</feature>
<evidence type="ECO:0000256" key="7">
    <source>
        <dbReference type="SAM" id="Phobius"/>
    </source>
</evidence>
<keyword evidence="2 5" id="KW-0547">Nucleotide-binding</keyword>
<feature type="region of interest" description="Disordered" evidence="6">
    <location>
        <begin position="1839"/>
        <end position="1878"/>
    </location>
</feature>
<feature type="compositionally biased region" description="Low complexity" evidence="6">
    <location>
        <begin position="482"/>
        <end position="529"/>
    </location>
</feature>
<name>A0A383W283_TETOB</name>
<feature type="region of interest" description="Disordered" evidence="6">
    <location>
        <begin position="629"/>
        <end position="656"/>
    </location>
</feature>
<organism evidence="10 11">
    <name type="scientific">Tetradesmus obliquus</name>
    <name type="common">Green alga</name>
    <name type="synonym">Acutodesmus obliquus</name>
    <dbReference type="NCBI Taxonomy" id="3088"/>
    <lineage>
        <taxon>Eukaryota</taxon>
        <taxon>Viridiplantae</taxon>
        <taxon>Chlorophyta</taxon>
        <taxon>core chlorophytes</taxon>
        <taxon>Chlorophyceae</taxon>
        <taxon>CS clade</taxon>
        <taxon>Sphaeropleales</taxon>
        <taxon>Scenedesmaceae</taxon>
        <taxon>Tetradesmus</taxon>
    </lineage>
</organism>
<dbReference type="GO" id="GO:0005524">
    <property type="term" value="F:ATP binding"/>
    <property type="evidence" value="ECO:0007669"/>
    <property type="project" value="UniProtKB-UniRule"/>
</dbReference>
<keyword evidence="1" id="KW-0808">Transferase</keyword>
<feature type="compositionally biased region" description="Low complexity" evidence="6">
    <location>
        <begin position="566"/>
        <end position="581"/>
    </location>
</feature>
<feature type="chain" id="PRO_5016763870" description="Protein kinase domain-containing protein" evidence="8">
    <location>
        <begin position="24"/>
        <end position="1878"/>
    </location>
</feature>
<evidence type="ECO:0000313" key="10">
    <source>
        <dbReference type="EMBL" id="SZX71330.1"/>
    </source>
</evidence>
<evidence type="ECO:0000256" key="2">
    <source>
        <dbReference type="ARBA" id="ARBA00022741"/>
    </source>
</evidence>
<evidence type="ECO:0000256" key="1">
    <source>
        <dbReference type="ARBA" id="ARBA00022679"/>
    </source>
</evidence>
<keyword evidence="7" id="KW-0472">Membrane</keyword>
<feature type="region of interest" description="Disordered" evidence="6">
    <location>
        <begin position="1163"/>
        <end position="1199"/>
    </location>
</feature>
<dbReference type="PROSITE" id="PS00107">
    <property type="entry name" value="PROTEIN_KINASE_ATP"/>
    <property type="match status" value="1"/>
</dbReference>
<dbReference type="Proteomes" id="UP000256970">
    <property type="component" value="Unassembled WGS sequence"/>
</dbReference>
<protein>
    <recommendedName>
        <fullName evidence="9">Protein kinase domain-containing protein</fullName>
    </recommendedName>
</protein>
<keyword evidence="11" id="KW-1185">Reference proteome</keyword>
<feature type="transmembrane region" description="Helical" evidence="7">
    <location>
        <begin position="661"/>
        <end position="684"/>
    </location>
</feature>
<feature type="region of interest" description="Disordered" evidence="6">
    <location>
        <begin position="1125"/>
        <end position="1146"/>
    </location>
</feature>
<feature type="region of interest" description="Disordered" evidence="6">
    <location>
        <begin position="397"/>
        <end position="418"/>
    </location>
</feature>
<dbReference type="PANTHER" id="PTHR44329">
    <property type="entry name" value="SERINE/THREONINE-PROTEIN KINASE TNNI3K-RELATED"/>
    <property type="match status" value="1"/>
</dbReference>
<feature type="region of interest" description="Disordered" evidence="6">
    <location>
        <begin position="773"/>
        <end position="803"/>
    </location>
</feature>
<feature type="compositionally biased region" description="Low complexity" evidence="6">
    <location>
        <begin position="1186"/>
        <end position="1199"/>
    </location>
</feature>
<dbReference type="InterPro" id="IPR017441">
    <property type="entry name" value="Protein_kinase_ATP_BS"/>
</dbReference>
<dbReference type="Gene3D" id="1.10.510.10">
    <property type="entry name" value="Transferase(Phosphotransferase) domain 1"/>
    <property type="match status" value="1"/>
</dbReference>
<feature type="compositionally biased region" description="Polar residues" evidence="6">
    <location>
        <begin position="1741"/>
        <end position="1756"/>
    </location>
</feature>
<feature type="compositionally biased region" description="Low complexity" evidence="6">
    <location>
        <begin position="1704"/>
        <end position="1715"/>
    </location>
</feature>
<proteinExistence type="predicted"/>
<sequence>MHPGSRRATLLLVLLLVLPAVPARTGRVLFEEQQLRRTNVGQHSRQTARNRRRLVSVPPVLASSPGPAPLCVAAVNFGAAGIGDVNKQEFIGSFSVVVLHGALQGPVSPWVLGWHFAAGERIPQTGSVFGGLDSREVFLTTAGQQQRAAVFSNSSIGPGPESHASFSFVGLKGPNATASAPFRLAPPTNVVLNNLFCWPLLRPSASTAAAAAGAASSGDSSPALGRAAATASGVAERVSAAVQVAPAAASRQRQVAVPQVPEEELPRQLLVEYVPMDYLPEGLNRPAYFYFKLSKPAQADDTSSPIYLDQVTLQYWLQGPRQAAAAAEAAAAATGTDGATSSRAAQADAALLDMTCTDAQAPLACQYVKWSITPALPGVFGARFLLSMWFPMQQPGSNSSSTVTATTTSSSSSQGSLPTRFLLLPTGSTDSNASYITYASDVGLFNVQPVRSAAAIVHLRQRVAPDSMSQQDDYSFLSTPTSGTSNSSSGGASSSSSNSSSGEANSSSNSSSGGASSNSSNSSSNSSAGAGLVRHMVQPNARLVALLSNEPAWGSPPTGKTVATASRNSSSNGSGSDPSLPPGSYCTYKEQQDSAVCGIDITYCCLGSYNLSAIPPDWKLRLRVEQPPAADNSSTTAAAAAAGLTGTPDNSSSRQAGSPDAFVVALAVVLPVLTVMFVVALFTIRRALRASRQGHGRDGSRGATPAVDSSRTAPNSADVALPLPGHVEMAVASLAAAAAKRGGRRRSYELPLLDITQLSDSFAVSPFAQQSWQQQLEGQQSNTATAAEAGGSDLGQLAGSSGSHPHPLVSLWLLRGRTMPADLLALAVDQFHEAQQLQGAAGTAAGAAGGSSSWRPEPPDPLLKRCATWADWLHEDAFGEDLLGNMLKATADAHLNRPLSPVARGTSSAAAATGVEGAAGGLQHCVSPHTAAAVMAAVTAVKASMLTGCTNTSAMPADMQQQQLQRGSSGDPEHGCTQRQNSSSAGLGGITRRLSYILRAQDAAAAAGSLAGEGAAAPSFLQALMAGGGVIHPPNGPPIPLNVDYGSEVALGPLLGRGGFGHVYQATWRGQQVAVKLMCFNAEEPAVLDAFCKEVALCACLRGSNRVVRLLGACLGSASAAQQQQQQQARPLHQLSSSSNSDDAEPQLLSPFQATADAAYSASSSRRCTSNSQTSSAGAEASEDQSLVAGVAPSSSSSGHQQQHLALIMELVEGGNLAQRIYHPSKRRLSYLEVLQIGLDVARGLAYLHPAVVHRDLKPQNVLLDSSGRAKIADFGISRFKDPSRSWLSVTHQGGTPNYMAPELFNGSRVDEAADVYSLGCILYECLARRRPFGELLGGEDGRSFNMLFKIIVAVAINKERPLLPPSTPPRLAALIRRCWQEEPRQRPRAAAVAAELQQIMQEELDLRASMLRVPRLAAAARSHSSPLFGLSDNSSSASSSKPSSRESSEEQPAALLRAATLGNPAAPGIQLDAALDAAYDAAAAAAVAEPIVEQEARSELASPFAARACRDTNLNAGSCRLASSAAAPSVAAAAADGRCSALYSAAASALQGTPNAARSRPRVTFAAAVEGSSSSHYEGPAAEQQEASASSRAPRLQEQPLLANPAAGRSNSSSGSIRATTGPAASNLLPIWLPSVQRQQQRDDSCRQQSMPDTATPYHSAESAVQHSPSASVSSRIRVCCSMLQDDAERAAAALAAASASSSDAFASTNSTTSPGAATAPVGPASHKHGSLPQVRAGSMSKTAQTPGSSSSNNKAGARRSLEWSQVAADDSALQSAASASSTAAAKQLQLAHLPSAVSACYDDDLSKFCSTGAVQGTHQQQHQREQHHHKVVWQQELVPEAPATHAAGAAQTAASSAKGSTGTHSGSTAYHSAGSR</sequence>
<dbReference type="Pfam" id="PF00069">
    <property type="entry name" value="Pkinase"/>
    <property type="match status" value="1"/>
</dbReference>
<feature type="compositionally biased region" description="Polar residues" evidence="6">
    <location>
        <begin position="959"/>
        <end position="968"/>
    </location>
</feature>
<feature type="region of interest" description="Disordered" evidence="6">
    <location>
        <begin position="1704"/>
        <end position="1765"/>
    </location>
</feature>
<keyword evidence="4 5" id="KW-0067">ATP-binding</keyword>
<dbReference type="SMART" id="SM00220">
    <property type="entry name" value="S_TKc"/>
    <property type="match status" value="1"/>
</dbReference>
<dbReference type="CDD" id="cd13999">
    <property type="entry name" value="STKc_MAP3K-like"/>
    <property type="match status" value="1"/>
</dbReference>
<feature type="compositionally biased region" description="Polar residues" evidence="6">
    <location>
        <begin position="467"/>
        <end position="481"/>
    </location>
</feature>
<keyword evidence="3" id="KW-0418">Kinase</keyword>
<feature type="compositionally biased region" description="Low complexity" evidence="6">
    <location>
        <begin position="1581"/>
        <end position="1595"/>
    </location>
</feature>
<feature type="compositionally biased region" description="Low complexity" evidence="6">
    <location>
        <begin position="629"/>
        <end position="642"/>
    </location>
</feature>
<keyword evidence="8" id="KW-0732">Signal</keyword>
<dbReference type="SUPFAM" id="SSF56112">
    <property type="entry name" value="Protein kinase-like (PK-like)"/>
    <property type="match status" value="1"/>
</dbReference>
<gene>
    <name evidence="10" type="ORF">BQ4739_LOCUS11462</name>
</gene>
<feature type="signal peptide" evidence="8">
    <location>
        <begin position="1"/>
        <end position="23"/>
    </location>
</feature>
<reference evidence="10 11" key="1">
    <citation type="submission" date="2016-10" db="EMBL/GenBank/DDBJ databases">
        <authorList>
            <person name="Cai Z."/>
        </authorList>
    </citation>
    <scope>NUCLEOTIDE SEQUENCE [LARGE SCALE GENOMIC DNA]</scope>
</reference>
<feature type="compositionally biased region" description="Low complexity" evidence="6">
    <location>
        <begin position="1163"/>
        <end position="1176"/>
    </location>
</feature>
<feature type="region of interest" description="Disordered" evidence="6">
    <location>
        <begin position="1429"/>
        <end position="1453"/>
    </location>
</feature>
<feature type="binding site" evidence="5">
    <location>
        <position position="1076"/>
    </location>
    <ligand>
        <name>ATP</name>
        <dbReference type="ChEBI" id="CHEBI:30616"/>
    </ligand>
</feature>
<dbReference type="GO" id="GO:0004674">
    <property type="term" value="F:protein serine/threonine kinase activity"/>
    <property type="evidence" value="ECO:0007669"/>
    <property type="project" value="TreeGrafter"/>
</dbReference>